<protein>
    <submittedName>
        <fullName evidence="4">GNAT family N-acetyltransferase</fullName>
    </submittedName>
</protein>
<dbReference type="Gene3D" id="3.40.630.30">
    <property type="match status" value="1"/>
</dbReference>
<evidence type="ECO:0000259" key="3">
    <source>
        <dbReference type="PROSITE" id="PS51186"/>
    </source>
</evidence>
<feature type="domain" description="N-acetyltransferase" evidence="3">
    <location>
        <begin position="1"/>
        <end position="143"/>
    </location>
</feature>
<dbReference type="CDD" id="cd04301">
    <property type="entry name" value="NAT_SF"/>
    <property type="match status" value="1"/>
</dbReference>
<dbReference type="Pfam" id="PF00583">
    <property type="entry name" value="Acetyltransf_1"/>
    <property type="match status" value="1"/>
</dbReference>
<name>A0ABP5N0F7_9MICO</name>
<gene>
    <name evidence="4" type="ORF">GCM10009786_19090</name>
</gene>
<evidence type="ECO:0000313" key="4">
    <source>
        <dbReference type="EMBL" id="GAA2188763.1"/>
    </source>
</evidence>
<dbReference type="RefSeq" id="WP_346058165.1">
    <property type="nucleotide sequence ID" value="NZ_BAAAOP010000007.1"/>
</dbReference>
<proteinExistence type="predicted"/>
<dbReference type="InterPro" id="IPR000182">
    <property type="entry name" value="GNAT_dom"/>
</dbReference>
<keyword evidence="1" id="KW-0808">Transferase</keyword>
<keyword evidence="2" id="KW-0012">Acyltransferase</keyword>
<evidence type="ECO:0000256" key="1">
    <source>
        <dbReference type="ARBA" id="ARBA00022679"/>
    </source>
</evidence>
<dbReference type="PANTHER" id="PTHR43877">
    <property type="entry name" value="AMINOALKYLPHOSPHONATE N-ACETYLTRANSFERASE-RELATED-RELATED"/>
    <property type="match status" value="1"/>
</dbReference>
<dbReference type="Proteomes" id="UP001501084">
    <property type="component" value="Unassembled WGS sequence"/>
</dbReference>
<dbReference type="InterPro" id="IPR050832">
    <property type="entry name" value="Bact_Acetyltransf"/>
</dbReference>
<dbReference type="SUPFAM" id="SSF55729">
    <property type="entry name" value="Acyl-CoA N-acyltransferases (Nat)"/>
    <property type="match status" value="1"/>
</dbReference>
<keyword evidence="5" id="KW-1185">Reference proteome</keyword>
<accession>A0ABP5N0F7</accession>
<dbReference type="InterPro" id="IPR016181">
    <property type="entry name" value="Acyl_CoA_acyltransferase"/>
</dbReference>
<evidence type="ECO:0000256" key="2">
    <source>
        <dbReference type="ARBA" id="ARBA00023315"/>
    </source>
</evidence>
<dbReference type="PANTHER" id="PTHR43877:SF1">
    <property type="entry name" value="ACETYLTRANSFERASE"/>
    <property type="match status" value="1"/>
</dbReference>
<comment type="caution">
    <text evidence="4">The sequence shown here is derived from an EMBL/GenBank/DDBJ whole genome shotgun (WGS) entry which is preliminary data.</text>
</comment>
<organism evidence="4 5">
    <name type="scientific">Leucobacter alluvii</name>
    <dbReference type="NCBI Taxonomy" id="340321"/>
    <lineage>
        <taxon>Bacteria</taxon>
        <taxon>Bacillati</taxon>
        <taxon>Actinomycetota</taxon>
        <taxon>Actinomycetes</taxon>
        <taxon>Micrococcales</taxon>
        <taxon>Microbacteriaceae</taxon>
        <taxon>Leucobacter</taxon>
    </lineage>
</organism>
<dbReference type="EMBL" id="BAAAOP010000007">
    <property type="protein sequence ID" value="GAA2188763.1"/>
    <property type="molecule type" value="Genomic_DNA"/>
</dbReference>
<reference evidence="5" key="1">
    <citation type="journal article" date="2019" name="Int. J. Syst. Evol. Microbiol.">
        <title>The Global Catalogue of Microorganisms (GCM) 10K type strain sequencing project: providing services to taxonomists for standard genome sequencing and annotation.</title>
        <authorList>
            <consortium name="The Broad Institute Genomics Platform"/>
            <consortium name="The Broad Institute Genome Sequencing Center for Infectious Disease"/>
            <person name="Wu L."/>
            <person name="Ma J."/>
        </authorList>
    </citation>
    <scope>NUCLEOTIDE SEQUENCE [LARGE SCALE GENOMIC DNA]</scope>
    <source>
        <strain evidence="5">JCM 14919</strain>
    </source>
</reference>
<evidence type="ECO:0000313" key="5">
    <source>
        <dbReference type="Proteomes" id="UP001501084"/>
    </source>
</evidence>
<dbReference type="PROSITE" id="PS51186">
    <property type="entry name" value="GNAT"/>
    <property type="match status" value="1"/>
</dbReference>
<sequence length="143" mass="15635">MNVRRLQIDDSAALVPLLDQLGYPSTEEAIRQRVASLLSDSRVGCWIAEGDARTVGLLVGDLSRRIDRDGFVARLSALVVDERARGQGIARRLVSDFEDWARENGAAQAGLSSRMSREDAHAAYQKLGWTTTALTFSKDLSAS</sequence>